<dbReference type="GeneID" id="140011407"/>
<dbReference type="InterPro" id="IPR053151">
    <property type="entry name" value="RNase_H-like"/>
</dbReference>
<dbReference type="Proteomes" id="UP001652660">
    <property type="component" value="Chromosome 7e"/>
</dbReference>
<dbReference type="CDD" id="cd06222">
    <property type="entry name" value="RNase_H_like"/>
    <property type="match status" value="1"/>
</dbReference>
<accession>A0ABM4V9U2</accession>
<organism evidence="2 3">
    <name type="scientific">Coffea arabica</name>
    <name type="common">Arabian coffee</name>
    <dbReference type="NCBI Taxonomy" id="13443"/>
    <lineage>
        <taxon>Eukaryota</taxon>
        <taxon>Viridiplantae</taxon>
        <taxon>Streptophyta</taxon>
        <taxon>Embryophyta</taxon>
        <taxon>Tracheophyta</taxon>
        <taxon>Spermatophyta</taxon>
        <taxon>Magnoliopsida</taxon>
        <taxon>eudicotyledons</taxon>
        <taxon>Gunneridae</taxon>
        <taxon>Pentapetalae</taxon>
        <taxon>asterids</taxon>
        <taxon>lamiids</taxon>
        <taxon>Gentianales</taxon>
        <taxon>Rubiaceae</taxon>
        <taxon>Ixoroideae</taxon>
        <taxon>Gardenieae complex</taxon>
        <taxon>Bertiereae - Coffeeae clade</taxon>
        <taxon>Coffeeae</taxon>
        <taxon>Coffea</taxon>
    </lineage>
</organism>
<sequence length="140" mass="15058">MAAGDGLVRNHQGEVIFAFYKEFGDVDVLAAESLSLLFGLTLCVQSGMDGFAVEVDSAVLASVQISHVFREANGAADKLASLNLGSQRVFNLPQELPSAVKAIVALDSMSFPNFRTQVVRESFMGKHGVHGGHENIYRNC</sequence>
<dbReference type="Pfam" id="PF13456">
    <property type="entry name" value="RVT_3"/>
    <property type="match status" value="1"/>
</dbReference>
<keyword evidence="2" id="KW-1185">Reference proteome</keyword>
<evidence type="ECO:0000313" key="2">
    <source>
        <dbReference type="Proteomes" id="UP001652660"/>
    </source>
</evidence>
<evidence type="ECO:0000313" key="3">
    <source>
        <dbReference type="RefSeq" id="XP_071916306.1"/>
    </source>
</evidence>
<feature type="domain" description="RNase H type-1" evidence="1">
    <location>
        <begin position="6"/>
        <end position="61"/>
    </location>
</feature>
<protein>
    <recommendedName>
        <fullName evidence="1">RNase H type-1 domain-containing protein</fullName>
    </recommendedName>
</protein>
<dbReference type="PANTHER" id="PTHR47723:SF19">
    <property type="entry name" value="POLYNUCLEOTIDYL TRANSFERASE, RIBONUCLEASE H-LIKE SUPERFAMILY PROTEIN"/>
    <property type="match status" value="1"/>
</dbReference>
<evidence type="ECO:0000259" key="1">
    <source>
        <dbReference type="Pfam" id="PF13456"/>
    </source>
</evidence>
<dbReference type="InterPro" id="IPR002156">
    <property type="entry name" value="RNaseH_domain"/>
</dbReference>
<dbReference type="RefSeq" id="XP_071916306.1">
    <property type="nucleotide sequence ID" value="XM_072060205.1"/>
</dbReference>
<proteinExistence type="predicted"/>
<reference evidence="3" key="1">
    <citation type="submission" date="2025-08" db="UniProtKB">
        <authorList>
            <consortium name="RefSeq"/>
        </authorList>
    </citation>
    <scope>IDENTIFICATION</scope>
    <source>
        <tissue evidence="3">Leaves</tissue>
    </source>
</reference>
<name>A0ABM4V9U2_COFAR</name>
<gene>
    <name evidence="3" type="primary">LOC140011407</name>
</gene>
<dbReference type="InterPro" id="IPR044730">
    <property type="entry name" value="RNase_H-like_dom_plant"/>
</dbReference>
<dbReference type="PANTHER" id="PTHR47723">
    <property type="entry name" value="OS05G0353850 PROTEIN"/>
    <property type="match status" value="1"/>
</dbReference>